<dbReference type="RefSeq" id="WP_142943002.1">
    <property type="nucleotide sequence ID" value="NZ_VIKR01000004.1"/>
</dbReference>
<dbReference type="InterPro" id="IPR002178">
    <property type="entry name" value="PTS_EIIA_type-2_dom"/>
</dbReference>
<evidence type="ECO:0000313" key="3">
    <source>
        <dbReference type="Proteomes" id="UP000317839"/>
    </source>
</evidence>
<evidence type="ECO:0000259" key="1">
    <source>
        <dbReference type="PROSITE" id="PS51094"/>
    </source>
</evidence>
<organism evidence="2 3">
    <name type="scientific">Aliikangiella marina</name>
    <dbReference type="NCBI Taxonomy" id="1712262"/>
    <lineage>
        <taxon>Bacteria</taxon>
        <taxon>Pseudomonadati</taxon>
        <taxon>Pseudomonadota</taxon>
        <taxon>Gammaproteobacteria</taxon>
        <taxon>Oceanospirillales</taxon>
        <taxon>Pleioneaceae</taxon>
        <taxon>Aliikangiella</taxon>
    </lineage>
</organism>
<dbReference type="InterPro" id="IPR016152">
    <property type="entry name" value="PTrfase/Anion_transptr"/>
</dbReference>
<dbReference type="OrthoDB" id="95460at2"/>
<dbReference type="PANTHER" id="PTHR47738:SF1">
    <property type="entry name" value="NITROGEN REGULATORY PROTEIN"/>
    <property type="match status" value="1"/>
</dbReference>
<dbReference type="PANTHER" id="PTHR47738">
    <property type="entry name" value="PTS SYSTEM FRUCTOSE-LIKE EIIA COMPONENT-RELATED"/>
    <property type="match status" value="1"/>
</dbReference>
<dbReference type="GO" id="GO:0030295">
    <property type="term" value="F:protein kinase activator activity"/>
    <property type="evidence" value="ECO:0007669"/>
    <property type="project" value="TreeGrafter"/>
</dbReference>
<gene>
    <name evidence="2" type="ORF">FLL45_15530</name>
</gene>
<name>A0A545T6R2_9GAMM</name>
<protein>
    <recommendedName>
        <fullName evidence="1">PTS EIIA type-2 domain-containing protein</fullName>
    </recommendedName>
</protein>
<dbReference type="CDD" id="cd00211">
    <property type="entry name" value="PTS_IIA_fru"/>
    <property type="match status" value="1"/>
</dbReference>
<comment type="caution">
    <text evidence="2">The sequence shown here is derived from an EMBL/GenBank/DDBJ whole genome shotgun (WGS) entry which is preliminary data.</text>
</comment>
<dbReference type="PROSITE" id="PS51094">
    <property type="entry name" value="PTS_EIIA_TYPE_2"/>
    <property type="match status" value="1"/>
</dbReference>
<dbReference type="AlphaFoldDB" id="A0A545T6R2"/>
<reference evidence="2 3" key="1">
    <citation type="submission" date="2019-06" db="EMBL/GenBank/DDBJ databases">
        <title>Draft genome of Aliikangiella marina GYP-15.</title>
        <authorList>
            <person name="Wang G."/>
        </authorList>
    </citation>
    <scope>NUCLEOTIDE SEQUENCE [LARGE SCALE GENOMIC DNA]</scope>
    <source>
        <strain evidence="2 3">GYP-15</strain>
    </source>
</reference>
<dbReference type="Gene3D" id="3.40.930.10">
    <property type="entry name" value="Mannitol-specific EII, Chain A"/>
    <property type="match status" value="1"/>
</dbReference>
<accession>A0A545T6R2</accession>
<dbReference type="EMBL" id="VIKR01000004">
    <property type="protein sequence ID" value="TQV72875.1"/>
    <property type="molecule type" value="Genomic_DNA"/>
</dbReference>
<sequence length="153" mass="16506">MNISQILTPEATLCSVSLSSKKKVIEKVSEVMAQSINCHAEDIYESLFAREKLGTTALGHGIAIPHGRVEACTKATSVLLLLDTPVDYDAPDGQPVDIIFAILVPEQADAEQLKCLAEIAKVLSEPSLVSQIRHAHCGDALFEIIEKAALKQE</sequence>
<dbReference type="Pfam" id="PF00359">
    <property type="entry name" value="PTS_EIIA_2"/>
    <property type="match status" value="1"/>
</dbReference>
<keyword evidence="3" id="KW-1185">Reference proteome</keyword>
<feature type="domain" description="PTS EIIA type-2" evidence="1">
    <location>
        <begin position="5"/>
        <end position="148"/>
    </location>
</feature>
<dbReference type="PROSITE" id="PS00372">
    <property type="entry name" value="PTS_EIIA_TYPE_2_HIS"/>
    <property type="match status" value="1"/>
</dbReference>
<dbReference type="InterPro" id="IPR051541">
    <property type="entry name" value="PTS_SugarTrans_NitroReg"/>
</dbReference>
<dbReference type="Proteomes" id="UP000317839">
    <property type="component" value="Unassembled WGS sequence"/>
</dbReference>
<dbReference type="SUPFAM" id="SSF55804">
    <property type="entry name" value="Phoshotransferase/anion transport protein"/>
    <property type="match status" value="1"/>
</dbReference>
<proteinExistence type="predicted"/>
<evidence type="ECO:0000313" key="2">
    <source>
        <dbReference type="EMBL" id="TQV72875.1"/>
    </source>
</evidence>